<proteinExistence type="predicted"/>
<evidence type="ECO:0000259" key="11">
    <source>
        <dbReference type="PROSITE" id="PS51873"/>
    </source>
</evidence>
<keyword evidence="13" id="KW-1185">Reference proteome</keyword>
<dbReference type="Pfam" id="PF00097">
    <property type="entry name" value="zf-C3HC4"/>
    <property type="match status" value="1"/>
</dbReference>
<evidence type="ECO:0000256" key="5">
    <source>
        <dbReference type="ARBA" id="ARBA00022786"/>
    </source>
</evidence>
<protein>
    <recommendedName>
        <fullName evidence="14">RING-type domain-containing protein</fullName>
    </recommendedName>
</protein>
<dbReference type="InterPro" id="IPR017907">
    <property type="entry name" value="Znf_RING_CS"/>
</dbReference>
<keyword evidence="1" id="KW-0808">Transferase</keyword>
<name>A0A448Z9F4_9STRA</name>
<evidence type="ECO:0000256" key="8">
    <source>
        <dbReference type="SAM" id="MobiDB-lite"/>
    </source>
</evidence>
<organism evidence="12 13">
    <name type="scientific">Pseudo-nitzschia multistriata</name>
    <dbReference type="NCBI Taxonomy" id="183589"/>
    <lineage>
        <taxon>Eukaryota</taxon>
        <taxon>Sar</taxon>
        <taxon>Stramenopiles</taxon>
        <taxon>Ochrophyta</taxon>
        <taxon>Bacillariophyta</taxon>
        <taxon>Bacillariophyceae</taxon>
        <taxon>Bacillariophycidae</taxon>
        <taxon>Bacillariales</taxon>
        <taxon>Bacillariaceae</taxon>
        <taxon>Pseudo-nitzschia</taxon>
    </lineage>
</organism>
<dbReference type="AlphaFoldDB" id="A0A448Z9F4"/>
<dbReference type="Gene3D" id="3.30.40.10">
    <property type="entry name" value="Zinc/RING finger domain, C3HC4 (zinc finger)"/>
    <property type="match status" value="1"/>
</dbReference>
<dbReference type="EMBL" id="CAACVS010000181">
    <property type="protein sequence ID" value="VEU38697.1"/>
    <property type="molecule type" value="Genomic_DNA"/>
</dbReference>
<keyword evidence="5" id="KW-0833">Ubl conjugation pathway</keyword>
<evidence type="ECO:0000256" key="4">
    <source>
        <dbReference type="ARBA" id="ARBA00022771"/>
    </source>
</evidence>
<sequence>MEAEKFSRCSGKAMMLCDSEFLDACCPICYEPFLPVDVDPIRPVAAKVGSESTFCRQEDSQSSTDERNGIYKKADGDCRKEGTSSKDIDILIIHQQDDRHSHTDTEKEHCQPCHGNCRLDPRQRVTIPECGHEYCRGCIKKHCSYAILIRDMPIQCPGCTSGTSNPCSSLLPEDIIEESLLLKEKSVEEDGGDCPINTLSSSARKEGSTVNQDLIKFQRLQRMLKDPSLISCTRCDELIPPDSNIQMIGCVDPNRIECPACHHVFCRIHGDAHLGMDCYTASAKKTDERNERKSESAIRKRCKPCSHCQSLIERVSGCDHIICPVCHNDFCFRCGTHIYLQGEGMVRDCSKCQKSYIDHRHIGKYRLCIGLWVPLLLPFYISYITMTIGFAIVTCGFFCCLGCGIRKDKKTDSIIFMPVMAAREILNFVFLPFVDLSRSCGIPCCFCNNAPGLGKGQYADNDDDDEEDYDDSVESEDYDEENQMQENSLR</sequence>
<dbReference type="OrthoDB" id="1431934at2759"/>
<feature type="region of interest" description="Disordered" evidence="8">
    <location>
        <begin position="457"/>
        <end position="490"/>
    </location>
</feature>
<dbReference type="InterPro" id="IPR044066">
    <property type="entry name" value="TRIAD_supradom"/>
</dbReference>
<dbReference type="PROSITE" id="PS00518">
    <property type="entry name" value="ZF_RING_1"/>
    <property type="match status" value="1"/>
</dbReference>
<dbReference type="CDD" id="cd20336">
    <property type="entry name" value="Rcat_RBR"/>
    <property type="match status" value="1"/>
</dbReference>
<dbReference type="InterPro" id="IPR018957">
    <property type="entry name" value="Znf_C3HC4_RING-type"/>
</dbReference>
<dbReference type="SUPFAM" id="SSF57850">
    <property type="entry name" value="RING/U-box"/>
    <property type="match status" value="2"/>
</dbReference>
<dbReference type="GO" id="GO:0008270">
    <property type="term" value="F:zinc ion binding"/>
    <property type="evidence" value="ECO:0007669"/>
    <property type="project" value="UniProtKB-KW"/>
</dbReference>
<reference evidence="12 13" key="1">
    <citation type="submission" date="2019-01" db="EMBL/GenBank/DDBJ databases">
        <authorList>
            <person name="Ferrante I. M."/>
        </authorList>
    </citation>
    <scope>NUCLEOTIDE SEQUENCE [LARGE SCALE GENOMIC DNA]</scope>
    <source>
        <strain evidence="12 13">B856</strain>
    </source>
</reference>
<dbReference type="InterPro" id="IPR001841">
    <property type="entry name" value="Znf_RING"/>
</dbReference>
<dbReference type="PROSITE" id="PS50089">
    <property type="entry name" value="ZF_RING_2"/>
    <property type="match status" value="1"/>
</dbReference>
<keyword evidence="9" id="KW-1133">Transmembrane helix</keyword>
<keyword evidence="2" id="KW-0479">Metal-binding</keyword>
<feature type="compositionally biased region" description="Acidic residues" evidence="8">
    <location>
        <begin position="460"/>
        <end position="483"/>
    </location>
</feature>
<evidence type="ECO:0008006" key="14">
    <source>
        <dbReference type="Google" id="ProtNLM"/>
    </source>
</evidence>
<feature type="domain" description="RING-type" evidence="10">
    <location>
        <begin position="110"/>
        <end position="160"/>
    </location>
</feature>
<dbReference type="Proteomes" id="UP000291116">
    <property type="component" value="Unassembled WGS sequence"/>
</dbReference>
<evidence type="ECO:0000256" key="9">
    <source>
        <dbReference type="SAM" id="Phobius"/>
    </source>
</evidence>
<evidence type="ECO:0000313" key="12">
    <source>
        <dbReference type="EMBL" id="VEU38697.1"/>
    </source>
</evidence>
<dbReference type="InterPro" id="IPR013083">
    <property type="entry name" value="Znf_RING/FYVE/PHD"/>
</dbReference>
<evidence type="ECO:0000259" key="10">
    <source>
        <dbReference type="PROSITE" id="PS50089"/>
    </source>
</evidence>
<dbReference type="InterPro" id="IPR031127">
    <property type="entry name" value="E3_UB_ligase_RBR"/>
</dbReference>
<feature type="domain" description="RING-type" evidence="11">
    <location>
        <begin position="106"/>
        <end position="356"/>
    </location>
</feature>
<keyword evidence="9" id="KW-0812">Transmembrane</keyword>
<keyword evidence="3" id="KW-0677">Repeat</keyword>
<keyword evidence="9" id="KW-0472">Membrane</keyword>
<dbReference type="GO" id="GO:0004842">
    <property type="term" value="F:ubiquitin-protein transferase activity"/>
    <property type="evidence" value="ECO:0007669"/>
    <property type="project" value="InterPro"/>
</dbReference>
<keyword evidence="6" id="KW-0862">Zinc</keyword>
<evidence type="ECO:0000256" key="2">
    <source>
        <dbReference type="ARBA" id="ARBA00022723"/>
    </source>
</evidence>
<dbReference type="Gene3D" id="1.20.120.1750">
    <property type="match status" value="1"/>
</dbReference>
<dbReference type="PROSITE" id="PS51873">
    <property type="entry name" value="TRIAD"/>
    <property type="match status" value="1"/>
</dbReference>
<evidence type="ECO:0000313" key="13">
    <source>
        <dbReference type="Proteomes" id="UP000291116"/>
    </source>
</evidence>
<evidence type="ECO:0000256" key="6">
    <source>
        <dbReference type="ARBA" id="ARBA00022833"/>
    </source>
</evidence>
<dbReference type="GO" id="GO:0016567">
    <property type="term" value="P:protein ubiquitination"/>
    <property type="evidence" value="ECO:0007669"/>
    <property type="project" value="InterPro"/>
</dbReference>
<keyword evidence="4 7" id="KW-0863">Zinc-finger</keyword>
<evidence type="ECO:0000256" key="7">
    <source>
        <dbReference type="PROSITE-ProRule" id="PRU00175"/>
    </source>
</evidence>
<evidence type="ECO:0000256" key="3">
    <source>
        <dbReference type="ARBA" id="ARBA00022737"/>
    </source>
</evidence>
<feature type="transmembrane region" description="Helical" evidence="9">
    <location>
        <begin position="369"/>
        <end position="402"/>
    </location>
</feature>
<dbReference type="PANTHER" id="PTHR11685">
    <property type="entry name" value="RBR FAMILY RING FINGER AND IBR DOMAIN-CONTAINING"/>
    <property type="match status" value="1"/>
</dbReference>
<accession>A0A448Z9F4</accession>
<evidence type="ECO:0000256" key="1">
    <source>
        <dbReference type="ARBA" id="ARBA00022679"/>
    </source>
</evidence>
<gene>
    <name evidence="12" type="ORF">PSNMU_V1.4_AUG-EV-PASAV3_0055370</name>
</gene>